<protein>
    <submittedName>
        <fullName evidence="6">Type II toxin-antitoxin system HipA family toxin</fullName>
    </submittedName>
</protein>
<feature type="compositionally biased region" description="Polar residues" evidence="4">
    <location>
        <begin position="1"/>
        <end position="10"/>
    </location>
</feature>
<evidence type="ECO:0000313" key="7">
    <source>
        <dbReference type="Proteomes" id="UP000826462"/>
    </source>
</evidence>
<evidence type="ECO:0000313" key="6">
    <source>
        <dbReference type="EMBL" id="QYD70391.1"/>
    </source>
</evidence>
<dbReference type="Proteomes" id="UP000826462">
    <property type="component" value="Chromosome 1"/>
</dbReference>
<organism evidence="6 7">
    <name type="scientific">Paraburkholderia edwinii</name>
    <dbReference type="NCBI Taxonomy" id="2861782"/>
    <lineage>
        <taxon>Bacteria</taxon>
        <taxon>Pseudomonadati</taxon>
        <taxon>Pseudomonadota</taxon>
        <taxon>Betaproteobacteria</taxon>
        <taxon>Burkholderiales</taxon>
        <taxon>Burkholderiaceae</taxon>
        <taxon>Paraburkholderia</taxon>
    </lineage>
</organism>
<dbReference type="PANTHER" id="PTHR37419">
    <property type="entry name" value="SERINE/THREONINE-PROTEIN KINASE TOXIN HIPA"/>
    <property type="match status" value="1"/>
</dbReference>
<evidence type="ECO:0000256" key="3">
    <source>
        <dbReference type="ARBA" id="ARBA00022777"/>
    </source>
</evidence>
<name>A0ABX8UNU4_9BURK</name>
<keyword evidence="2" id="KW-0808">Transferase</keyword>
<keyword evidence="3" id="KW-0418">Kinase</keyword>
<dbReference type="Pfam" id="PF07804">
    <property type="entry name" value="HipA_C"/>
    <property type="match status" value="1"/>
</dbReference>
<dbReference type="EMBL" id="CP080095">
    <property type="protein sequence ID" value="QYD70391.1"/>
    <property type="molecule type" value="Genomic_DNA"/>
</dbReference>
<gene>
    <name evidence="6" type="ORF">KZJ38_08930</name>
</gene>
<dbReference type="InterPro" id="IPR012893">
    <property type="entry name" value="HipA-like_C"/>
</dbReference>
<dbReference type="InterPro" id="IPR052028">
    <property type="entry name" value="HipA_Ser/Thr_kinase"/>
</dbReference>
<evidence type="ECO:0000256" key="1">
    <source>
        <dbReference type="ARBA" id="ARBA00010164"/>
    </source>
</evidence>
<dbReference type="PANTHER" id="PTHR37419:SF8">
    <property type="entry name" value="TOXIN YJJJ"/>
    <property type="match status" value="1"/>
</dbReference>
<evidence type="ECO:0000259" key="5">
    <source>
        <dbReference type="Pfam" id="PF07804"/>
    </source>
</evidence>
<keyword evidence="7" id="KW-1185">Reference proteome</keyword>
<evidence type="ECO:0000256" key="2">
    <source>
        <dbReference type="ARBA" id="ARBA00022679"/>
    </source>
</evidence>
<dbReference type="RefSeq" id="WP_219799705.1">
    <property type="nucleotide sequence ID" value="NZ_CP080095.1"/>
</dbReference>
<feature type="domain" description="HipA-like C-terminal" evidence="5">
    <location>
        <begin position="200"/>
        <end position="421"/>
    </location>
</feature>
<feature type="region of interest" description="Disordered" evidence="4">
    <location>
        <begin position="1"/>
        <end position="21"/>
    </location>
</feature>
<sequence>MSTISSSTKVPATAPAKVPGPSLATWPTEWRKYVFIVLEGTAEAVPAGRLVLFEEGIKPVGATFVYGNKYLQRAHALAVDPVSMPLEEARAHKETVFQPPAGLALFGAIRDAAPDSWGRRVIENMLKVAPDSLPETEYLAHAGPHRTGALDFRDSPTAPAERGKLPDIKELSYLLDAAALIQQGRRVPRNLQSLFSVGATLGGARPKAVLLEGGRQWVAKFPAFRDSFNVPVIERATLELARLCGLRVPETRLVHMPDGRDVMLIERFDRVPLQRGEFGKRHVVSALTMLKMHEFDTGSAEYANLADTIAELGASGFVGADKTELFKRMVFNILVTNDDDHLRNHAFVWDGVNRGWRLSDLYDVVPKPQLGSERFLVLGVGPAAGRLATLDNALSAAGRFGLLKHAAAQIIKDLSAVVREWRMHFEALGVPVAECDKVASAFRKPKDLGLRAVEKA</sequence>
<evidence type="ECO:0000256" key="4">
    <source>
        <dbReference type="SAM" id="MobiDB-lite"/>
    </source>
</evidence>
<reference evidence="6 7" key="1">
    <citation type="submission" date="2021-07" db="EMBL/GenBank/DDBJ databases">
        <title>Paraburkholderia edwinii protects Aspergillus sp. from phenazines by acting as a toxin sponge.</title>
        <authorList>
            <person name="Dahlstrom K.M."/>
            <person name="Newman D.K."/>
        </authorList>
    </citation>
    <scope>NUCLEOTIDE SEQUENCE [LARGE SCALE GENOMIC DNA]</scope>
    <source>
        <strain evidence="6 7">Pe01</strain>
    </source>
</reference>
<accession>A0ABX8UNU4</accession>
<comment type="similarity">
    <text evidence="1">Belongs to the HipA Ser/Thr kinase family.</text>
</comment>
<proteinExistence type="inferred from homology"/>